<comment type="caution">
    <text evidence="1">The sequence shown here is derived from an EMBL/GenBank/DDBJ whole genome shotgun (WGS) entry which is preliminary data.</text>
</comment>
<name>A0AA86QXD7_9EUKA</name>
<evidence type="ECO:0000313" key="1">
    <source>
        <dbReference type="EMBL" id="CAI9967799.1"/>
    </source>
</evidence>
<reference evidence="2 3" key="2">
    <citation type="submission" date="2024-07" db="EMBL/GenBank/DDBJ databases">
        <authorList>
            <person name="Akdeniz Z."/>
        </authorList>
    </citation>
    <scope>NUCLEOTIDE SEQUENCE [LARGE SCALE GENOMIC DNA]</scope>
</reference>
<sequence>MSAYSRLRKMQSRAIVQVTPQFLISQQQPQNSKLKCKSVGISSPTKMMFPQQTRNPPVPPSLKFGLDNMDHSLQRLARAKSANIASRLFKSKAPNDLSSDFTALSQIQAQISAQIFEYTNNKQSIDPIDSFQIRNYSEFIYLNEINSSKSFVQFVLNQTKIINLLNQQIKSELNKRNQFATVLTRILQFENEISRILEGNGDQYIVIQNTVNDIRENIQFIVRDQNYVQKTVDYKRQQVRKGGLNKEEIIKLCKLKFE</sequence>
<dbReference type="AlphaFoldDB" id="A0AA86QXD7"/>
<dbReference type="Proteomes" id="UP001642409">
    <property type="component" value="Unassembled WGS sequence"/>
</dbReference>
<protein>
    <submittedName>
        <fullName evidence="2">Hypothetical_protein</fullName>
    </submittedName>
</protein>
<keyword evidence="3" id="KW-1185">Reference proteome</keyword>
<dbReference type="EMBL" id="CATOUU010001030">
    <property type="protein sequence ID" value="CAI9967799.1"/>
    <property type="molecule type" value="Genomic_DNA"/>
</dbReference>
<reference evidence="1" key="1">
    <citation type="submission" date="2023-06" db="EMBL/GenBank/DDBJ databases">
        <authorList>
            <person name="Kurt Z."/>
        </authorList>
    </citation>
    <scope>NUCLEOTIDE SEQUENCE</scope>
</reference>
<accession>A0AA86QXD7</accession>
<dbReference type="EMBL" id="CAXDID020000189">
    <property type="protein sequence ID" value="CAL6051673.1"/>
    <property type="molecule type" value="Genomic_DNA"/>
</dbReference>
<gene>
    <name evidence="2" type="ORF">HINF_LOCUS44482</name>
    <name evidence="1" type="ORF">HINF_LOCUS55444</name>
</gene>
<proteinExistence type="predicted"/>
<organism evidence="1">
    <name type="scientific">Hexamita inflata</name>
    <dbReference type="NCBI Taxonomy" id="28002"/>
    <lineage>
        <taxon>Eukaryota</taxon>
        <taxon>Metamonada</taxon>
        <taxon>Diplomonadida</taxon>
        <taxon>Hexamitidae</taxon>
        <taxon>Hexamitinae</taxon>
        <taxon>Hexamita</taxon>
    </lineage>
</organism>
<evidence type="ECO:0000313" key="2">
    <source>
        <dbReference type="EMBL" id="CAL6051673.1"/>
    </source>
</evidence>
<evidence type="ECO:0000313" key="3">
    <source>
        <dbReference type="Proteomes" id="UP001642409"/>
    </source>
</evidence>